<dbReference type="Proteomes" id="UP000002624">
    <property type="component" value="Unassembled WGS sequence"/>
</dbReference>
<dbReference type="InterPro" id="IPR050342">
    <property type="entry name" value="HMGB"/>
</dbReference>
<evidence type="ECO:0000256" key="1">
    <source>
        <dbReference type="ARBA" id="ARBA00023125"/>
    </source>
</evidence>
<name>C6HAP8_AJECH</name>
<dbReference type="VEuPathDB" id="FungiDB:HCDG_03279"/>
<dbReference type="AlphaFoldDB" id="C6HAP8"/>
<dbReference type="SMART" id="SM00398">
    <property type="entry name" value="HMG"/>
    <property type="match status" value="1"/>
</dbReference>
<evidence type="ECO:0000313" key="6">
    <source>
        <dbReference type="Proteomes" id="UP000002624"/>
    </source>
</evidence>
<dbReference type="Pfam" id="PF00505">
    <property type="entry name" value="HMG_box"/>
    <property type="match status" value="1"/>
</dbReference>
<evidence type="ECO:0000256" key="2">
    <source>
        <dbReference type="PROSITE-ProRule" id="PRU00267"/>
    </source>
</evidence>
<dbReference type="PANTHER" id="PTHR48112:SF5">
    <property type="entry name" value="BOX PROTEIN, PUTATIVE (AFU_ORTHOLOGUE AFUA_1G04550)-RELATED"/>
    <property type="match status" value="1"/>
</dbReference>
<dbReference type="InterPro" id="IPR036910">
    <property type="entry name" value="HMG_box_dom_sf"/>
</dbReference>
<sequence>MPSSRATLPTILRHLFTPNSPPYTHAPPLSLTPPPSLLETINRVILPINVACGNLIAASEDPTNRNALALTHIQVIVSLATLQSAVSDLSRAYINHANTVLNRGPSTLDLGGITSSLLENGFLSGGRGLSPGGGLAAGPRTLGGVDAISGAKKKRKRAPPDPNAPKRALTPYFLYMQHNRASIAQELGENARPKEVADEGTRRWAEMPDEEKQIWKKLYAENLAVYQEKMRAYKAGLPVPEDGLSTTAAANANANAAAMQLQQGVHRAAAGEEDVSSEGSEQESDEEDEEEEEEEESSPEPVREPTPPRSNKRRRTTGGATSDVKVATPTAGSASAKKASPEKKMRGAARKEKEKEETAAKPKRGAAAANETPKGERRGGKKKRKSEAGD</sequence>
<dbReference type="eggNOG" id="ENOG502SQXT">
    <property type="taxonomic scope" value="Eukaryota"/>
</dbReference>
<gene>
    <name evidence="5" type="ORF">HCDG_03279</name>
</gene>
<accession>C6HAP8</accession>
<dbReference type="HOGENOM" id="CLU_042807_1_0_1"/>
<feature type="compositionally biased region" description="Low complexity" evidence="3">
    <location>
        <begin position="327"/>
        <end position="338"/>
    </location>
</feature>
<feature type="region of interest" description="Disordered" evidence="3">
    <location>
        <begin position="261"/>
        <end position="390"/>
    </location>
</feature>
<dbReference type="STRING" id="544712.C6HAP8"/>
<dbReference type="EMBL" id="GG692421">
    <property type="protein sequence ID" value="EER43381.1"/>
    <property type="molecule type" value="Genomic_DNA"/>
</dbReference>
<dbReference type="Gene3D" id="1.10.30.10">
    <property type="entry name" value="High mobility group box domain"/>
    <property type="match status" value="1"/>
</dbReference>
<dbReference type="GO" id="GO:0003677">
    <property type="term" value="F:DNA binding"/>
    <property type="evidence" value="ECO:0007669"/>
    <property type="project" value="UniProtKB-UniRule"/>
</dbReference>
<dbReference type="OrthoDB" id="5550281at2759"/>
<proteinExistence type="predicted"/>
<reference evidence="6" key="1">
    <citation type="submission" date="2009-05" db="EMBL/GenBank/DDBJ databases">
        <title>The genome sequence of Ajellomyces capsulatus strain H143.</title>
        <authorList>
            <person name="Champion M."/>
            <person name="Cuomo C.A."/>
            <person name="Ma L.-J."/>
            <person name="Henn M.R."/>
            <person name="Sil A."/>
            <person name="Goldman B."/>
            <person name="Young S.K."/>
            <person name="Kodira C.D."/>
            <person name="Zeng Q."/>
            <person name="Koehrsen M."/>
            <person name="Alvarado L."/>
            <person name="Berlin A.M."/>
            <person name="Borenstein D."/>
            <person name="Chen Z."/>
            <person name="Engels R."/>
            <person name="Freedman E."/>
            <person name="Gellesch M."/>
            <person name="Goldberg J."/>
            <person name="Griggs A."/>
            <person name="Gujja S."/>
            <person name="Heiman D.I."/>
            <person name="Hepburn T.A."/>
            <person name="Howarth C."/>
            <person name="Jen D."/>
            <person name="Larson L."/>
            <person name="Lewis B."/>
            <person name="Mehta T."/>
            <person name="Park D."/>
            <person name="Pearson M."/>
            <person name="Roberts A."/>
            <person name="Saif S."/>
            <person name="Shea T.D."/>
            <person name="Shenoy N."/>
            <person name="Sisk P."/>
            <person name="Stolte C."/>
            <person name="Sykes S."/>
            <person name="Walk T."/>
            <person name="White J."/>
            <person name="Yandava C."/>
            <person name="Klein B."/>
            <person name="McEwen J.G."/>
            <person name="Puccia R."/>
            <person name="Goldman G.H."/>
            <person name="Felipe M.S."/>
            <person name="Nino-Vega G."/>
            <person name="San-Blas G."/>
            <person name="Taylor J.W."/>
            <person name="Mendoza L."/>
            <person name="Galagan J.E."/>
            <person name="Nusbaum C."/>
            <person name="Birren B.W."/>
        </authorList>
    </citation>
    <scope>NUCLEOTIDE SEQUENCE [LARGE SCALE GENOMIC DNA]</scope>
    <source>
        <strain evidence="6">H143</strain>
    </source>
</reference>
<keyword evidence="2" id="KW-0539">Nucleus</keyword>
<dbReference type="OMA" id="KRQHDPN"/>
<organism evidence="5 6">
    <name type="scientific">Ajellomyces capsulatus (strain H143)</name>
    <name type="common">Darling's disease fungus</name>
    <name type="synonym">Histoplasma capsulatum</name>
    <dbReference type="NCBI Taxonomy" id="544712"/>
    <lineage>
        <taxon>Eukaryota</taxon>
        <taxon>Fungi</taxon>
        <taxon>Dikarya</taxon>
        <taxon>Ascomycota</taxon>
        <taxon>Pezizomycotina</taxon>
        <taxon>Eurotiomycetes</taxon>
        <taxon>Eurotiomycetidae</taxon>
        <taxon>Onygenales</taxon>
        <taxon>Ajellomycetaceae</taxon>
        <taxon>Histoplasma</taxon>
    </lineage>
</organism>
<feature type="domain" description="HMG box" evidence="4">
    <location>
        <begin position="165"/>
        <end position="234"/>
    </location>
</feature>
<evidence type="ECO:0000259" key="4">
    <source>
        <dbReference type="PROSITE" id="PS50118"/>
    </source>
</evidence>
<protein>
    <submittedName>
        <fullName evidence="5">HMG box protein</fullName>
    </submittedName>
</protein>
<dbReference type="PROSITE" id="PS50118">
    <property type="entry name" value="HMG_BOX_2"/>
    <property type="match status" value="1"/>
</dbReference>
<dbReference type="InterPro" id="IPR009071">
    <property type="entry name" value="HMG_box_dom"/>
</dbReference>
<dbReference type="GO" id="GO:0005634">
    <property type="term" value="C:nucleus"/>
    <property type="evidence" value="ECO:0007669"/>
    <property type="project" value="UniProtKB-UniRule"/>
</dbReference>
<evidence type="ECO:0000256" key="3">
    <source>
        <dbReference type="SAM" id="MobiDB-lite"/>
    </source>
</evidence>
<feature type="DNA-binding region" description="HMG box" evidence="2">
    <location>
        <begin position="165"/>
        <end position="234"/>
    </location>
</feature>
<feature type="compositionally biased region" description="Basic and acidic residues" evidence="3">
    <location>
        <begin position="339"/>
        <end position="360"/>
    </location>
</feature>
<feature type="compositionally biased region" description="Basic residues" evidence="3">
    <location>
        <begin position="379"/>
        <end position="390"/>
    </location>
</feature>
<dbReference type="SUPFAM" id="SSF47095">
    <property type="entry name" value="HMG-box"/>
    <property type="match status" value="1"/>
</dbReference>
<feature type="compositionally biased region" description="Acidic residues" evidence="3">
    <location>
        <begin position="271"/>
        <end position="298"/>
    </location>
</feature>
<evidence type="ECO:0000313" key="5">
    <source>
        <dbReference type="EMBL" id="EER43381.1"/>
    </source>
</evidence>
<dbReference type="PANTHER" id="PTHR48112">
    <property type="entry name" value="HIGH MOBILITY GROUP PROTEIN DSP1"/>
    <property type="match status" value="1"/>
</dbReference>
<keyword evidence="1 2" id="KW-0238">DNA-binding</keyword>